<dbReference type="InterPro" id="IPR013342">
    <property type="entry name" value="Mandelate_racemase_C"/>
</dbReference>
<dbReference type="SFLD" id="SFLDS00001">
    <property type="entry name" value="Enolase"/>
    <property type="match status" value="1"/>
</dbReference>
<dbReference type="Proteomes" id="UP000249915">
    <property type="component" value="Unassembled WGS sequence"/>
</dbReference>
<dbReference type="Pfam" id="PF02746">
    <property type="entry name" value="MR_MLE_N"/>
    <property type="match status" value="1"/>
</dbReference>
<dbReference type="InterPro" id="IPR013341">
    <property type="entry name" value="Mandelate_racemase_N_dom"/>
</dbReference>
<keyword evidence="2" id="KW-1185">Reference proteome</keyword>
<dbReference type="Pfam" id="PF13378">
    <property type="entry name" value="MR_MLE_C"/>
    <property type="match status" value="1"/>
</dbReference>
<dbReference type="SFLD" id="SFLDG00179">
    <property type="entry name" value="mandelate_racemase"/>
    <property type="match status" value="1"/>
</dbReference>
<dbReference type="PANTHER" id="PTHR48080">
    <property type="entry name" value="D-GALACTONATE DEHYDRATASE-RELATED"/>
    <property type="match status" value="1"/>
</dbReference>
<protein>
    <submittedName>
        <fullName evidence="1">Isomerase</fullName>
    </submittedName>
</protein>
<organism evidence="1 2">
    <name type="scientific">Prauserella muralis</name>
    <dbReference type="NCBI Taxonomy" id="588067"/>
    <lineage>
        <taxon>Bacteria</taxon>
        <taxon>Bacillati</taxon>
        <taxon>Actinomycetota</taxon>
        <taxon>Actinomycetes</taxon>
        <taxon>Pseudonocardiales</taxon>
        <taxon>Pseudonocardiaceae</taxon>
        <taxon>Prauserella</taxon>
    </lineage>
</organism>
<proteinExistence type="predicted"/>
<dbReference type="Gene3D" id="3.30.390.10">
    <property type="entry name" value="Enolase-like, N-terminal domain"/>
    <property type="match status" value="1"/>
</dbReference>
<dbReference type="Gene3D" id="3.20.20.120">
    <property type="entry name" value="Enolase-like C-terminal domain"/>
    <property type="match status" value="1"/>
</dbReference>
<dbReference type="OrthoDB" id="5241672at2"/>
<evidence type="ECO:0000313" key="2">
    <source>
        <dbReference type="Proteomes" id="UP000249915"/>
    </source>
</evidence>
<gene>
    <name evidence="1" type="ORF">BAY60_19305</name>
</gene>
<name>A0A2V4ATA9_9PSEU</name>
<dbReference type="EMBL" id="MASW01000004">
    <property type="protein sequence ID" value="PXY24660.1"/>
    <property type="molecule type" value="Genomic_DNA"/>
</dbReference>
<dbReference type="InterPro" id="IPR036849">
    <property type="entry name" value="Enolase-like_C_sf"/>
</dbReference>
<dbReference type="SUPFAM" id="SSF54826">
    <property type="entry name" value="Enolase N-terminal domain-like"/>
    <property type="match status" value="1"/>
</dbReference>
<evidence type="ECO:0000313" key="1">
    <source>
        <dbReference type="EMBL" id="PXY24660.1"/>
    </source>
</evidence>
<dbReference type="SMART" id="SM00922">
    <property type="entry name" value="MR_MLE"/>
    <property type="match status" value="1"/>
</dbReference>
<dbReference type="GO" id="GO:0016853">
    <property type="term" value="F:isomerase activity"/>
    <property type="evidence" value="ECO:0007669"/>
    <property type="project" value="UniProtKB-KW"/>
</dbReference>
<dbReference type="InterPro" id="IPR029017">
    <property type="entry name" value="Enolase-like_N"/>
</dbReference>
<accession>A0A2V4ATA9</accession>
<comment type="caution">
    <text evidence="1">The sequence shown here is derived from an EMBL/GenBank/DDBJ whole genome shotgun (WGS) entry which is preliminary data.</text>
</comment>
<dbReference type="InterPro" id="IPR034593">
    <property type="entry name" value="DgoD-like"/>
</dbReference>
<dbReference type="SUPFAM" id="SSF51604">
    <property type="entry name" value="Enolase C-terminal domain-like"/>
    <property type="match status" value="1"/>
</dbReference>
<sequence length="369" mass="40892">MKITNIRLDRLRLDLDPPFHAAWDPVPRTHFDATLVRVETDQGIVGVGSGDTMAGFEAFEDLFVGTDPLRIMRHIRTIETINFHAGRFWPLEAALWDIIGQVTGTSVAALFGNVADRLPAYVSTAELKPPQARAESALLAREQGFRAMKIRIDRGDIEGGISGVRAVREALGDDFTIMVDLNQSWRMAGDVEPALDLKTVTRTVRRLEELGVFWVEEPLPYSDTRGLRELRRSAGVRIAGGEMLPSFDDVLSHLDHDLLDIYQMDCVLSTGMHRSRTAAELALHRNRQFTPHSWTNGIGVLANLQVAAGVGGGPYFEFPYDPPGWTPGRRDFMLTRPLWIDADGCVAVPDAPGLGIELDEEAIGRWALT</sequence>
<reference evidence="1 2" key="1">
    <citation type="submission" date="2016-07" db="EMBL/GenBank/DDBJ databases">
        <title>Draft genome sequence of Prauserella muralis DSM 45305, isolated from a mould-covered wall in an indoor environment.</title>
        <authorList>
            <person name="Ruckert C."/>
            <person name="Albersmeier A."/>
            <person name="Jiang C.-L."/>
            <person name="Jiang Y."/>
            <person name="Kalinowski J."/>
            <person name="Schneider O."/>
            <person name="Winkler A."/>
            <person name="Zotchev S.B."/>
        </authorList>
    </citation>
    <scope>NUCLEOTIDE SEQUENCE [LARGE SCALE GENOMIC DNA]</scope>
    <source>
        <strain evidence="1 2">DSM 45305</strain>
    </source>
</reference>
<dbReference type="InterPro" id="IPR029065">
    <property type="entry name" value="Enolase_C-like"/>
</dbReference>
<dbReference type="RefSeq" id="WP_112282640.1">
    <property type="nucleotide sequence ID" value="NZ_MASW01000004.1"/>
</dbReference>
<keyword evidence="1" id="KW-0413">Isomerase</keyword>
<dbReference type="AlphaFoldDB" id="A0A2V4ATA9"/>
<dbReference type="CDD" id="cd03316">
    <property type="entry name" value="MR_like"/>
    <property type="match status" value="1"/>
</dbReference>